<dbReference type="EMBL" id="CABFNO020001508">
    <property type="protein sequence ID" value="CAG9992919.1"/>
    <property type="molecule type" value="Genomic_DNA"/>
</dbReference>
<sequence>MEKVQTIKEKLRNHMPNPPSTNTVACTLLWSAVTRARMQRVLELESEMSRLPMAVNGRKRIHERFVDPEAPYFGNVVLCSWVEAAVRDVAKCGRDESIEYMRQGRAFPSPDRINTGYIGVVWELVEQLIDRRALYPGWDLFDSRDLFITSWADLGLYNYDFGNGLRKAQFVRIPYAEVNGNVIILPRRRCVSGEASEEGLEMVVMLRRDDLEVLKMDDLWKLSK</sequence>
<dbReference type="InterPro" id="IPR023213">
    <property type="entry name" value="CAT-like_dom_sf"/>
</dbReference>
<keyword evidence="3" id="KW-1185">Reference proteome</keyword>
<comment type="caution">
    <text evidence="2">The sequence shown here is derived from an EMBL/GenBank/DDBJ whole genome shotgun (WGS) entry which is preliminary data.</text>
</comment>
<dbReference type="Pfam" id="PF02458">
    <property type="entry name" value="Transferase"/>
    <property type="match status" value="1"/>
</dbReference>
<evidence type="ECO:0000313" key="2">
    <source>
        <dbReference type="EMBL" id="CAG9992919.1"/>
    </source>
</evidence>
<keyword evidence="1" id="KW-0808">Transferase</keyword>
<dbReference type="Proteomes" id="UP000754883">
    <property type="component" value="Unassembled WGS sequence"/>
</dbReference>
<dbReference type="PANTHER" id="PTHR31642">
    <property type="entry name" value="TRICHOTHECENE 3-O-ACETYLTRANSFERASE"/>
    <property type="match status" value="1"/>
</dbReference>
<name>A0A9N9UNU4_9HYPO</name>
<dbReference type="OrthoDB" id="1862401at2759"/>
<accession>A0A9N9UNU4</accession>
<evidence type="ECO:0000256" key="1">
    <source>
        <dbReference type="ARBA" id="ARBA00022679"/>
    </source>
</evidence>
<evidence type="ECO:0000313" key="3">
    <source>
        <dbReference type="Proteomes" id="UP000754883"/>
    </source>
</evidence>
<dbReference type="PANTHER" id="PTHR31642:SF310">
    <property type="entry name" value="FATTY ALCOHOL:CAFFEOYL-COA ACYLTRANSFERASE"/>
    <property type="match status" value="1"/>
</dbReference>
<proteinExistence type="predicted"/>
<protein>
    <submittedName>
        <fullName evidence="2">Uncharacterized protein</fullName>
    </submittedName>
</protein>
<organism evidence="2 3">
    <name type="scientific">Clonostachys byssicola</name>
    <dbReference type="NCBI Taxonomy" id="160290"/>
    <lineage>
        <taxon>Eukaryota</taxon>
        <taxon>Fungi</taxon>
        <taxon>Dikarya</taxon>
        <taxon>Ascomycota</taxon>
        <taxon>Pezizomycotina</taxon>
        <taxon>Sordariomycetes</taxon>
        <taxon>Hypocreomycetidae</taxon>
        <taxon>Hypocreales</taxon>
        <taxon>Bionectriaceae</taxon>
        <taxon>Clonostachys</taxon>
    </lineage>
</organism>
<dbReference type="Gene3D" id="3.30.559.10">
    <property type="entry name" value="Chloramphenicol acetyltransferase-like domain"/>
    <property type="match status" value="1"/>
</dbReference>
<gene>
    <name evidence="2" type="ORF">CBYS24578_00016804</name>
</gene>
<dbReference type="GO" id="GO:0016747">
    <property type="term" value="F:acyltransferase activity, transferring groups other than amino-acyl groups"/>
    <property type="evidence" value="ECO:0007669"/>
    <property type="project" value="TreeGrafter"/>
</dbReference>
<dbReference type="AlphaFoldDB" id="A0A9N9UNU4"/>
<dbReference type="InterPro" id="IPR050317">
    <property type="entry name" value="Plant_Fungal_Acyltransferase"/>
</dbReference>
<reference evidence="3" key="1">
    <citation type="submission" date="2019-06" db="EMBL/GenBank/DDBJ databases">
        <authorList>
            <person name="Broberg M."/>
        </authorList>
    </citation>
    <scope>NUCLEOTIDE SEQUENCE [LARGE SCALE GENOMIC DNA]</scope>
</reference>
<reference evidence="2 3" key="2">
    <citation type="submission" date="2021-10" db="EMBL/GenBank/DDBJ databases">
        <authorList>
            <person name="Piombo E."/>
        </authorList>
    </citation>
    <scope>NUCLEOTIDE SEQUENCE [LARGE SCALE GENOMIC DNA]</scope>
</reference>